<evidence type="ECO:0000259" key="1">
    <source>
        <dbReference type="SMART" id="SM00849"/>
    </source>
</evidence>
<protein>
    <submittedName>
        <fullName evidence="2">MBL fold metallo-hydrolase</fullName>
    </submittedName>
</protein>
<dbReference type="InterPro" id="IPR001279">
    <property type="entry name" value="Metallo-B-lactamas"/>
</dbReference>
<sequence>MSNPAEPQISSIAPGLWQIAMPFPSPLRHSFSYLLRTDNGFTAVDLGWDSNEGWAALTTALDRAGGSLDDLTGVVVTHGHPDHYGLAARVHQSTGAWIAIHPAEHPQIARTTADRQHRLDEIASWLDRVGVPAVKSTDLLADRDQLLLDMSSQWPDLELTDGAAIPGTDGQLIAVHTPGHTPGHMIFHDRGRDILFTGDHLLPRVSANISRRPTSADDPLGDYYASLSRLGPFSNATAAPGHEWTFTGIDGRVQDVEAHHLARLEEIQRAVAAGHRTVWDVANAVTWSRPFESLNPRGARSALGETLSHLVRLEREGRVECRDGDCLIWLPTGARADATFH</sequence>
<dbReference type="InterPro" id="IPR036866">
    <property type="entry name" value="RibonucZ/Hydroxyglut_hydro"/>
</dbReference>
<accession>A0ABU7LBY5</accession>
<dbReference type="RefSeq" id="WP_330133668.1">
    <property type="nucleotide sequence ID" value="NZ_JAUTXY010000005.1"/>
</dbReference>
<proteinExistence type="predicted"/>
<evidence type="ECO:0000313" key="2">
    <source>
        <dbReference type="EMBL" id="MEE2058422.1"/>
    </source>
</evidence>
<dbReference type="EMBL" id="JAUTXY010000005">
    <property type="protein sequence ID" value="MEE2058422.1"/>
    <property type="molecule type" value="Genomic_DNA"/>
</dbReference>
<gene>
    <name evidence="2" type="ORF">Q7514_12915</name>
</gene>
<dbReference type="Gene3D" id="1.10.10.10">
    <property type="entry name" value="Winged helix-like DNA-binding domain superfamily/Winged helix DNA-binding domain"/>
    <property type="match status" value="1"/>
</dbReference>
<reference evidence="2 3" key="1">
    <citation type="submission" date="2023-07" db="EMBL/GenBank/DDBJ databases">
        <authorList>
            <person name="Girao M."/>
            <person name="Carvalho M.F."/>
        </authorList>
    </citation>
    <scope>NUCLEOTIDE SEQUENCE [LARGE SCALE GENOMIC DNA]</scope>
    <source>
        <strain evidence="2 3">YIM65754</strain>
    </source>
</reference>
<dbReference type="PANTHER" id="PTHR23131">
    <property type="entry name" value="ENDORIBONUCLEASE LACTB2"/>
    <property type="match status" value="1"/>
</dbReference>
<dbReference type="Proteomes" id="UP001336020">
    <property type="component" value="Unassembled WGS sequence"/>
</dbReference>
<dbReference type="SMART" id="SM00849">
    <property type="entry name" value="Lactamase_B"/>
    <property type="match status" value="1"/>
</dbReference>
<dbReference type="InterPro" id="IPR036388">
    <property type="entry name" value="WH-like_DNA-bd_sf"/>
</dbReference>
<dbReference type="SUPFAM" id="SSF56281">
    <property type="entry name" value="Metallo-hydrolase/oxidoreductase"/>
    <property type="match status" value="1"/>
</dbReference>
<organism evidence="2 3">
    <name type="scientific">Rhodococcus artemisiae</name>
    <dbReference type="NCBI Taxonomy" id="714159"/>
    <lineage>
        <taxon>Bacteria</taxon>
        <taxon>Bacillati</taxon>
        <taxon>Actinomycetota</taxon>
        <taxon>Actinomycetes</taxon>
        <taxon>Mycobacteriales</taxon>
        <taxon>Nocardiaceae</taxon>
        <taxon>Rhodococcus</taxon>
    </lineage>
</organism>
<name>A0ABU7LBY5_9NOCA</name>
<dbReference type="PANTHER" id="PTHR23131:SF4">
    <property type="entry name" value="METALLO-BETA-LACTAMASE SUPERFAMILY POTEIN"/>
    <property type="match status" value="1"/>
</dbReference>
<keyword evidence="3" id="KW-1185">Reference proteome</keyword>
<dbReference type="InterPro" id="IPR050662">
    <property type="entry name" value="Sec-metab_biosynth-thioest"/>
</dbReference>
<evidence type="ECO:0000313" key="3">
    <source>
        <dbReference type="Proteomes" id="UP001336020"/>
    </source>
</evidence>
<dbReference type="Gene3D" id="3.60.15.10">
    <property type="entry name" value="Ribonuclease Z/Hydroxyacylglutathione hydrolase-like"/>
    <property type="match status" value="1"/>
</dbReference>
<feature type="domain" description="Metallo-beta-lactamase" evidence="1">
    <location>
        <begin position="29"/>
        <end position="242"/>
    </location>
</feature>
<dbReference type="Pfam" id="PF00753">
    <property type="entry name" value="Lactamase_B"/>
    <property type="match status" value="1"/>
</dbReference>
<comment type="caution">
    <text evidence="2">The sequence shown here is derived from an EMBL/GenBank/DDBJ whole genome shotgun (WGS) entry which is preliminary data.</text>
</comment>